<dbReference type="EMBL" id="JAINVV010000009">
    <property type="protein sequence ID" value="MBY8824678.1"/>
    <property type="molecule type" value="Genomic_DNA"/>
</dbReference>
<gene>
    <name evidence="2" type="ORF">K7G82_20410</name>
</gene>
<protein>
    <submittedName>
        <fullName evidence="2">Tetratricopeptide repeat protein</fullName>
    </submittedName>
</protein>
<keyword evidence="1" id="KW-0732">Signal</keyword>
<dbReference type="InterPro" id="IPR011990">
    <property type="entry name" value="TPR-like_helical_dom_sf"/>
</dbReference>
<sequence>MRRITTLTIALALLAAPALAADRAAADAAMRRAMAAFGAGDPRTARVEMQNALKADPGWAAAHAMQARILLALGDGLGAEAELERALRAGVPAASISSFLAHAHVLNGNGEAALAVLDRDPPPADQAGYAARIRAQALAALGDMAAAEAAFDQSLALAPKDVATWVALGRFRMDVADQAGAVAAADRAMAIAPRSVDAMVLKGILVRNQYGLVAALPWFERAAEIDPQDVDALLEAAATLGDLGRAREMLAMTRRALALDGRNVRAFYLQAVLAARARNFGLARSLLQRTGDALDDMPGGMLLQAVLEIDSGSYEQAIGRLDRLVSMQPDNLRVRRLLGTAQWRAGNYREAIAALRPIADRPDADVYTLTVTGRALEAIDARDEAAAYLDRASTSAPRGGAPFDGGGDLGTLAREAALDRGAPARIRYIRGLLAVGRGDQALSEARALQRAHSGTPAAHILVGDALGAIGQPLEAADAYRLAANISFNEPVALRLIDALDRGGRRADAIATLNLFLTQNPRNVAALLLASDYFQAAEQWGDSIRILEGLRARIGNRDALILNNLAWAWFRKGDADKGLAYAARAYALAPSNPAAADAFGWLLFETDTDRRAGIELLEKARAIAPASPAVHWHLAQAYAAVGRKPEAMGAARSALASPGFGQAAEAKALIARL</sequence>
<dbReference type="PANTHER" id="PTHR12558:SF13">
    <property type="entry name" value="CELL DIVISION CYCLE PROTEIN 27 HOMOLOG"/>
    <property type="match status" value="1"/>
</dbReference>
<reference evidence="2 3" key="1">
    <citation type="submission" date="2021-08" db="EMBL/GenBank/DDBJ databases">
        <authorList>
            <person name="Tuo L."/>
        </authorList>
    </citation>
    <scope>NUCLEOTIDE SEQUENCE [LARGE SCALE GENOMIC DNA]</scope>
    <source>
        <strain evidence="2 3">JCM 31229</strain>
    </source>
</reference>
<dbReference type="Proteomes" id="UP000706039">
    <property type="component" value="Unassembled WGS sequence"/>
</dbReference>
<dbReference type="InterPro" id="IPR019734">
    <property type="entry name" value="TPR_rpt"/>
</dbReference>
<evidence type="ECO:0000256" key="1">
    <source>
        <dbReference type="SAM" id="SignalP"/>
    </source>
</evidence>
<dbReference type="SMART" id="SM00028">
    <property type="entry name" value="TPR"/>
    <property type="match status" value="7"/>
</dbReference>
<organism evidence="2 3">
    <name type="scientific">Sphingomonas colocasiae</name>
    <dbReference type="NCBI Taxonomy" id="1848973"/>
    <lineage>
        <taxon>Bacteria</taxon>
        <taxon>Pseudomonadati</taxon>
        <taxon>Pseudomonadota</taxon>
        <taxon>Alphaproteobacteria</taxon>
        <taxon>Sphingomonadales</taxon>
        <taxon>Sphingomonadaceae</taxon>
        <taxon>Sphingomonas</taxon>
    </lineage>
</organism>
<comment type="caution">
    <text evidence="2">The sequence shown here is derived from an EMBL/GenBank/DDBJ whole genome shotgun (WGS) entry which is preliminary data.</text>
</comment>
<proteinExistence type="predicted"/>
<dbReference type="PANTHER" id="PTHR12558">
    <property type="entry name" value="CELL DIVISION CYCLE 16,23,27"/>
    <property type="match status" value="1"/>
</dbReference>
<feature type="signal peptide" evidence="1">
    <location>
        <begin position="1"/>
        <end position="20"/>
    </location>
</feature>
<dbReference type="Gene3D" id="1.25.40.10">
    <property type="entry name" value="Tetratricopeptide repeat domain"/>
    <property type="match status" value="5"/>
</dbReference>
<dbReference type="Pfam" id="PF13432">
    <property type="entry name" value="TPR_16"/>
    <property type="match status" value="3"/>
</dbReference>
<feature type="chain" id="PRO_5046938131" evidence="1">
    <location>
        <begin position="21"/>
        <end position="672"/>
    </location>
</feature>
<evidence type="ECO:0000313" key="2">
    <source>
        <dbReference type="EMBL" id="MBY8824678.1"/>
    </source>
</evidence>
<keyword evidence="3" id="KW-1185">Reference proteome</keyword>
<accession>A0ABS7PTL4</accession>
<dbReference type="RefSeq" id="WP_222991758.1">
    <property type="nucleotide sequence ID" value="NZ_JAINVV010000009.1"/>
</dbReference>
<dbReference type="SUPFAM" id="SSF48452">
    <property type="entry name" value="TPR-like"/>
    <property type="match status" value="4"/>
</dbReference>
<dbReference type="Pfam" id="PF13181">
    <property type="entry name" value="TPR_8"/>
    <property type="match status" value="1"/>
</dbReference>
<name>A0ABS7PTL4_9SPHN</name>
<evidence type="ECO:0000313" key="3">
    <source>
        <dbReference type="Proteomes" id="UP000706039"/>
    </source>
</evidence>